<gene>
    <name evidence="6" type="ORF">S01H1_76803</name>
</gene>
<reference evidence="6" key="1">
    <citation type="journal article" date="2014" name="Front. Microbiol.">
        <title>High frequency of phylogenetically diverse reductive dehalogenase-homologous genes in deep subseafloor sedimentary metagenomes.</title>
        <authorList>
            <person name="Kawai M."/>
            <person name="Futagami T."/>
            <person name="Toyoda A."/>
            <person name="Takaki Y."/>
            <person name="Nishi S."/>
            <person name="Hori S."/>
            <person name="Arai W."/>
            <person name="Tsubouchi T."/>
            <person name="Morono Y."/>
            <person name="Uchiyama I."/>
            <person name="Ito T."/>
            <person name="Fujiyama A."/>
            <person name="Inagaki F."/>
            <person name="Takami H."/>
        </authorList>
    </citation>
    <scope>NUCLEOTIDE SEQUENCE</scope>
    <source>
        <strain evidence="6">Expedition CK06-06</strain>
    </source>
</reference>
<keyword evidence="2" id="KW-0799">Topoisomerase</keyword>
<dbReference type="Gene3D" id="3.30.1360.40">
    <property type="match status" value="1"/>
</dbReference>
<dbReference type="PROSITE" id="PS52040">
    <property type="entry name" value="TOPO_IIA"/>
    <property type="match status" value="1"/>
</dbReference>
<sequence length="235" mass="26041">HPHGDQAIYDALTRMVQDFSLRYPLIDGQGNWGDVDGDKSAAQRYTECRLSKVGEEMLKDIEKETINFADNYDGTKKEPTVLPSPVPNLLLNGTLGIAVGMATNIAPHNLTEIMDATIHLINHPKASIDDLLQFIKGPDFPTGGVVYGHKDIVQAYALGKGPIITRAKAEIIEDKKGNFRIVINELTYQTNKATLLEKIAELVKENRIQGIKNVRDESDKEGIRVVIELKKDAQP</sequence>
<dbReference type="InterPro" id="IPR002205">
    <property type="entry name" value="Topo_IIA_dom_A"/>
</dbReference>
<keyword evidence="4" id="KW-0413">Isomerase</keyword>
<accession>X0YHU7</accession>
<proteinExistence type="inferred from homology"/>
<evidence type="ECO:0000313" key="6">
    <source>
        <dbReference type="EMBL" id="GAG46772.1"/>
    </source>
</evidence>
<dbReference type="GO" id="GO:0003677">
    <property type="term" value="F:DNA binding"/>
    <property type="evidence" value="ECO:0007669"/>
    <property type="project" value="UniProtKB-KW"/>
</dbReference>
<protein>
    <recommendedName>
        <fullName evidence="5">Topo IIA-type catalytic domain-containing protein</fullName>
    </recommendedName>
</protein>
<dbReference type="Pfam" id="PF00521">
    <property type="entry name" value="DNA_topoisoIV"/>
    <property type="match status" value="1"/>
</dbReference>
<keyword evidence="3" id="KW-0238">DNA-binding</keyword>
<dbReference type="SMART" id="SM00434">
    <property type="entry name" value="TOP4c"/>
    <property type="match status" value="1"/>
</dbReference>
<feature type="non-terminal residue" evidence="6">
    <location>
        <position position="235"/>
    </location>
</feature>
<evidence type="ECO:0000256" key="1">
    <source>
        <dbReference type="ARBA" id="ARBA00008263"/>
    </source>
</evidence>
<dbReference type="SUPFAM" id="SSF56719">
    <property type="entry name" value="Type II DNA topoisomerase"/>
    <property type="match status" value="1"/>
</dbReference>
<comment type="similarity">
    <text evidence="1">Belongs to the type II topoisomerase GyrA/ParC subunit family.</text>
</comment>
<dbReference type="GO" id="GO:0005737">
    <property type="term" value="C:cytoplasm"/>
    <property type="evidence" value="ECO:0007669"/>
    <property type="project" value="TreeGrafter"/>
</dbReference>
<dbReference type="InterPro" id="IPR013760">
    <property type="entry name" value="Topo_IIA-like_dom_sf"/>
</dbReference>
<organism evidence="6">
    <name type="scientific">marine sediment metagenome</name>
    <dbReference type="NCBI Taxonomy" id="412755"/>
    <lineage>
        <taxon>unclassified sequences</taxon>
        <taxon>metagenomes</taxon>
        <taxon>ecological metagenomes</taxon>
    </lineage>
</organism>
<evidence type="ECO:0000256" key="2">
    <source>
        <dbReference type="ARBA" id="ARBA00023029"/>
    </source>
</evidence>
<evidence type="ECO:0000256" key="4">
    <source>
        <dbReference type="ARBA" id="ARBA00023235"/>
    </source>
</evidence>
<dbReference type="EMBL" id="BARS01051581">
    <property type="protein sequence ID" value="GAG46772.1"/>
    <property type="molecule type" value="Genomic_DNA"/>
</dbReference>
<dbReference type="InterPro" id="IPR013758">
    <property type="entry name" value="Topo_IIA_A/C_ab"/>
</dbReference>
<dbReference type="GO" id="GO:0006265">
    <property type="term" value="P:DNA topological change"/>
    <property type="evidence" value="ECO:0007669"/>
    <property type="project" value="InterPro"/>
</dbReference>
<feature type="domain" description="Topo IIA-type catalytic" evidence="5">
    <location>
        <begin position="1"/>
        <end position="235"/>
    </location>
</feature>
<dbReference type="GO" id="GO:0005524">
    <property type="term" value="F:ATP binding"/>
    <property type="evidence" value="ECO:0007669"/>
    <property type="project" value="InterPro"/>
</dbReference>
<dbReference type="InterPro" id="IPR050220">
    <property type="entry name" value="Type_II_DNA_Topoisomerases"/>
</dbReference>
<dbReference type="PANTHER" id="PTHR43493">
    <property type="entry name" value="DNA GYRASE/TOPOISOMERASE SUBUNIT A"/>
    <property type="match status" value="1"/>
</dbReference>
<dbReference type="AlphaFoldDB" id="X0YHU7"/>
<dbReference type="Gene3D" id="3.90.199.10">
    <property type="entry name" value="Topoisomerase II, domain 5"/>
    <property type="match status" value="1"/>
</dbReference>
<feature type="non-terminal residue" evidence="6">
    <location>
        <position position="1"/>
    </location>
</feature>
<comment type="caution">
    <text evidence="6">The sequence shown here is derived from an EMBL/GenBank/DDBJ whole genome shotgun (WGS) entry which is preliminary data.</text>
</comment>
<name>X0YHU7_9ZZZZ</name>
<evidence type="ECO:0000259" key="5">
    <source>
        <dbReference type="PROSITE" id="PS52040"/>
    </source>
</evidence>
<evidence type="ECO:0000256" key="3">
    <source>
        <dbReference type="ARBA" id="ARBA00023125"/>
    </source>
</evidence>
<dbReference type="GO" id="GO:0009330">
    <property type="term" value="C:DNA topoisomerase type II (double strand cut, ATP-hydrolyzing) complex"/>
    <property type="evidence" value="ECO:0007669"/>
    <property type="project" value="TreeGrafter"/>
</dbReference>
<dbReference type="PANTHER" id="PTHR43493:SF5">
    <property type="entry name" value="DNA GYRASE SUBUNIT A, CHLOROPLASTIC_MITOCHONDRIAL"/>
    <property type="match status" value="1"/>
</dbReference>
<dbReference type="GO" id="GO:0003918">
    <property type="term" value="F:DNA topoisomerase type II (double strand cut, ATP-hydrolyzing) activity"/>
    <property type="evidence" value="ECO:0007669"/>
    <property type="project" value="InterPro"/>
</dbReference>